<proteinExistence type="predicted"/>
<dbReference type="HOGENOM" id="CLU_1948226_0_0_1"/>
<sequence>MNAGYDKITYPPDENRNTEFIVGDTHPYSALTMLQPAGCWLNCLKGRNLSKLSATGARPDSARLSPDNYGAIMSLLANVLHKLCGELCGGLSDQVGNLGTWSGGRSEVFPVRSLRDCTSASLPALVEFN</sequence>
<organism evidence="1 2">
    <name type="scientific">Ajellomyces capsulatus (strain G186AR / H82 / ATCC MYA-2454 / RMSCC 2432)</name>
    <name type="common">Darling's disease fungus</name>
    <name type="synonym">Histoplasma capsulatum</name>
    <dbReference type="NCBI Taxonomy" id="447093"/>
    <lineage>
        <taxon>Eukaryota</taxon>
        <taxon>Fungi</taxon>
        <taxon>Dikarya</taxon>
        <taxon>Ascomycota</taxon>
        <taxon>Pezizomycotina</taxon>
        <taxon>Eurotiomycetes</taxon>
        <taxon>Eurotiomycetidae</taxon>
        <taxon>Onygenales</taxon>
        <taxon>Ajellomycetaceae</taxon>
        <taxon>Histoplasma</taxon>
    </lineage>
</organism>
<name>C0NP58_AJECG</name>
<keyword evidence="2" id="KW-1185">Reference proteome</keyword>
<gene>
    <name evidence="1" type="ORF">HCBG_04938</name>
</gene>
<protein>
    <submittedName>
        <fullName evidence="1">Uncharacterized protein</fullName>
    </submittedName>
</protein>
<evidence type="ECO:0000313" key="1">
    <source>
        <dbReference type="EMBL" id="EEH06718.1"/>
    </source>
</evidence>
<reference evidence="1" key="1">
    <citation type="submission" date="2009-02" db="EMBL/GenBank/DDBJ databases">
        <title>The Genome Sequence of Ajellomyces capsulatus strain G186AR.</title>
        <authorList>
            <consortium name="The Broad Institute Genome Sequencing Platform"/>
            <person name="Champion M."/>
            <person name="Cuomo C."/>
            <person name="Ma L.-J."/>
            <person name="Henn M.R."/>
            <person name="Sil A."/>
            <person name="Goldman B."/>
            <person name="Young S.K."/>
            <person name="Kodira C.D."/>
            <person name="Zeng Q."/>
            <person name="Koehrsen M."/>
            <person name="Alvarado L."/>
            <person name="Berlin A."/>
            <person name="Borenstein D."/>
            <person name="Chen Z."/>
            <person name="Engels R."/>
            <person name="Freedman E."/>
            <person name="Gellesch M."/>
            <person name="Goldberg J."/>
            <person name="Griggs A."/>
            <person name="Gujja S."/>
            <person name="Heiman D."/>
            <person name="Hepburn T."/>
            <person name="Howarth C."/>
            <person name="Jen D."/>
            <person name="Larson L."/>
            <person name="Lewis B."/>
            <person name="Mehta T."/>
            <person name="Park D."/>
            <person name="Pearson M."/>
            <person name="Roberts A."/>
            <person name="Saif S."/>
            <person name="Shea T."/>
            <person name="Shenoy N."/>
            <person name="Sisk P."/>
            <person name="Stolte C."/>
            <person name="Sykes S."/>
            <person name="Walk T."/>
            <person name="White J."/>
            <person name="Yandava C."/>
            <person name="Klein B."/>
            <person name="McEwen J.G."/>
            <person name="Puccia R."/>
            <person name="Goldman G.H."/>
            <person name="Felipe M.S."/>
            <person name="Nino-Vega G."/>
            <person name="San-Blas G."/>
            <person name="Taylor J."/>
            <person name="Mendoza L."/>
            <person name="Galagan J."/>
            <person name="Nusbaum C."/>
            <person name="Birren B."/>
        </authorList>
    </citation>
    <scope>NUCLEOTIDE SEQUENCE</scope>
    <source>
        <strain evidence="1">G186AR</strain>
    </source>
</reference>
<evidence type="ECO:0000313" key="2">
    <source>
        <dbReference type="Proteomes" id="UP000001631"/>
    </source>
</evidence>
<dbReference type="EMBL" id="GG663368">
    <property type="protein sequence ID" value="EEH06718.1"/>
    <property type="molecule type" value="Genomic_DNA"/>
</dbReference>
<dbReference type="AlphaFoldDB" id="C0NP58"/>
<accession>C0NP58</accession>
<dbReference type="GeneID" id="69037954"/>
<dbReference type="RefSeq" id="XP_045287199.1">
    <property type="nucleotide sequence ID" value="XM_045431987.1"/>
</dbReference>
<dbReference type="Proteomes" id="UP000001631">
    <property type="component" value="Unassembled WGS sequence"/>
</dbReference>
<dbReference type="InParanoid" id="C0NP58"/>